<protein>
    <submittedName>
        <fullName evidence="1">Uncharacterized protein</fullName>
    </submittedName>
</protein>
<organism evidence="1 2">
    <name type="scientific">Molorchus minor</name>
    <dbReference type="NCBI Taxonomy" id="1323400"/>
    <lineage>
        <taxon>Eukaryota</taxon>
        <taxon>Metazoa</taxon>
        <taxon>Ecdysozoa</taxon>
        <taxon>Arthropoda</taxon>
        <taxon>Hexapoda</taxon>
        <taxon>Insecta</taxon>
        <taxon>Pterygota</taxon>
        <taxon>Neoptera</taxon>
        <taxon>Endopterygota</taxon>
        <taxon>Coleoptera</taxon>
        <taxon>Polyphaga</taxon>
        <taxon>Cucujiformia</taxon>
        <taxon>Chrysomeloidea</taxon>
        <taxon>Cerambycidae</taxon>
        <taxon>Lamiinae</taxon>
        <taxon>Monochamini</taxon>
        <taxon>Molorchus</taxon>
    </lineage>
</organism>
<evidence type="ECO:0000313" key="2">
    <source>
        <dbReference type="Proteomes" id="UP001162164"/>
    </source>
</evidence>
<accession>A0ABQ9IU57</accession>
<evidence type="ECO:0000313" key="1">
    <source>
        <dbReference type="EMBL" id="KAJ8965856.1"/>
    </source>
</evidence>
<proteinExistence type="predicted"/>
<dbReference type="Gene3D" id="3.30.710.10">
    <property type="entry name" value="Potassium Channel Kv1.1, Chain A"/>
    <property type="match status" value="1"/>
</dbReference>
<comment type="caution">
    <text evidence="1">The sequence shown here is derived from an EMBL/GenBank/DDBJ whole genome shotgun (WGS) entry which is preliminary data.</text>
</comment>
<keyword evidence="2" id="KW-1185">Reference proteome</keyword>
<dbReference type="SUPFAM" id="SSF54695">
    <property type="entry name" value="POZ domain"/>
    <property type="match status" value="1"/>
</dbReference>
<gene>
    <name evidence="1" type="ORF">NQ317_017399</name>
</gene>
<dbReference type="EMBL" id="JAPWTJ010002511">
    <property type="protein sequence ID" value="KAJ8965856.1"/>
    <property type="molecule type" value="Genomic_DNA"/>
</dbReference>
<name>A0ABQ9IU57_9CUCU</name>
<dbReference type="InterPro" id="IPR011333">
    <property type="entry name" value="SKP1/BTB/POZ_sf"/>
</dbReference>
<dbReference type="Proteomes" id="UP001162164">
    <property type="component" value="Unassembled WGS sequence"/>
</dbReference>
<reference evidence="1" key="1">
    <citation type="journal article" date="2023" name="Insect Mol. Biol.">
        <title>Genome sequencing provides insights into the evolution of gene families encoding plant cell wall-degrading enzymes in longhorned beetles.</title>
        <authorList>
            <person name="Shin N.R."/>
            <person name="Okamura Y."/>
            <person name="Kirsch R."/>
            <person name="Pauchet Y."/>
        </authorList>
    </citation>
    <scope>NUCLEOTIDE SEQUENCE</scope>
    <source>
        <strain evidence="1">MMC_N1</strain>
    </source>
</reference>
<sequence length="112" mass="12206">MLLISDLLARRQGGAGVVWSLGGLADETECLVRGEQKACKRRASCEALPTARKLDYPAFQCIRNVQPEGQTVVTLSKLVTPAAMQQCLQFAYTGTVDRSALNLRETCEAAEF</sequence>